<evidence type="ECO:0000313" key="28">
    <source>
        <dbReference type="Proteomes" id="UP001206925"/>
    </source>
</evidence>
<evidence type="ECO:0000256" key="5">
    <source>
        <dbReference type="ARBA" id="ARBA00022553"/>
    </source>
</evidence>
<dbReference type="GO" id="GO:0006952">
    <property type="term" value="P:defense response"/>
    <property type="evidence" value="ECO:0007669"/>
    <property type="project" value="UniProtKB-ARBA"/>
</dbReference>
<evidence type="ECO:0000256" key="20">
    <source>
        <dbReference type="ARBA" id="ARBA00024334"/>
    </source>
</evidence>
<gene>
    <name evidence="27" type="ORF">M8C21_025632</name>
</gene>
<dbReference type="FunFam" id="1.10.238.10:FF:000050">
    <property type="entry name" value="Calcium-dependent protein kinase 7"/>
    <property type="match status" value="1"/>
</dbReference>
<evidence type="ECO:0000313" key="27">
    <source>
        <dbReference type="EMBL" id="KAI7753876.1"/>
    </source>
</evidence>
<keyword evidence="9" id="KW-0479">Metal-binding</keyword>
<feature type="domain" description="Protein kinase" evidence="25">
    <location>
        <begin position="941"/>
        <end position="1190"/>
    </location>
</feature>
<evidence type="ECO:0000256" key="6">
    <source>
        <dbReference type="ARBA" id="ARBA00022614"/>
    </source>
</evidence>
<dbReference type="Gene3D" id="3.30.200.20">
    <property type="entry name" value="Phosphorylase Kinase, domain 1"/>
    <property type="match status" value="2"/>
</dbReference>
<dbReference type="FunFam" id="3.80.10.10:FF:000317">
    <property type="entry name" value="Inactive leucine-rich repeat receptor-like protein kinase"/>
    <property type="match status" value="1"/>
</dbReference>
<keyword evidence="15 23" id="KW-0067">ATP-binding</keyword>
<dbReference type="Gene3D" id="3.80.10.10">
    <property type="entry name" value="Ribonuclease Inhibitor"/>
    <property type="match status" value="3"/>
</dbReference>
<feature type="domain" description="EF-hand" evidence="26">
    <location>
        <begin position="1177"/>
        <end position="1212"/>
    </location>
</feature>
<keyword evidence="6" id="KW-0433">Leucine-rich repeat</keyword>
<sequence>ESLNLNEEVLGLIVFKTSITDPSSHLSSWNQDDQTPCSWKFITCNPVTSRVTELALDGLNLSGKIGKGLEKLQNLKVLSLANNNFTGHINPDLSLLTNLEHLNLSRNTLSDRIPGSLTSSGTIKFLDLSENFISGPVPEELFMNCLSLRLLSLSSNNLEGPIPHTLSNCTTLNHLNLSRNSFSGNPDFASGIWTLTRIRTLDLSRNSFTGSIPNANNMLIGEFPQWIGSLTSLEYLDLSGNRLTGMLPETIKVLYSLTYLSLSDNKLSGNIPNGLFELGFERIDLSRNEFTGSIPVGSSKLFESLESLDLSGNRFTGDIPAEIGLNSKLRYLNLSWNSFETRMPPELGDLQDLTVLDLRNGTFFGSVPNNVCDSGRLGILQLDWNSFTGAIPDQIGNCSSLYLLSMSHNNLNGSIPRSMSQLKKLKILKLEHNQLTGEIPQELGGLNNLLSVNISYNRLQGRLPSSGIFQTLGKSSLEGNLGPCKMNVPKPLYLDPFAYRNEHGRPEEGDQNEEPSKSLKHHRFLSLSVIIAIVAAVTIAIGVLITLLLNISARRRLAFVDNALESCSSSSRSGASLSMGKIVWFDSKSRHDNYCIVNPESFLRKANEIGSGVFGTVYKASVGDDNNLLSIKSLVVSNMTPYVEDFNREISVLGKLKHPNLVSLKGYYWTPKLQLLVTDYVPNGSLQTKLHEPSPSSPPLSWRNRFKILLGTAKGLAYLHHSFRPPIMHHNIKPNNILLDENLNPKISDYGLTRILSKLDKHVMNNRFQSALGYVAPELACQSLRVNEKCDVYGFGVLILEIITGRRPIEYGEDNVLILNEQVKIMLEEGNVLECVDESMGEYPEEEVLPVLKLALVCTSQIPSSRPSMAEVVQILQVIKTPFMFCYSCMDDLQKHKNYAKHIAPFRHNHQTTKNLIGSKKYRRPVQVLKDSSGSDIFKRYRFGKELGRGEFGVTYACQDKENGENVACKKISKSRLRTEIDIEDVRREVEIMRHLPVHPNIVRYKDVFEDKEAIYLVMELCEGGELFDRIVAKGHYTERAAARVTKTIVEVVQLRNLEKRTCKFYDGDVASSSWAIPFCQHQRFKEIVGSPYYMAPEVLRRNYGAEIDIWSAGVILYILLCGVPPFWAGSRWIQNADNVPDIPLGENVRAKIQQFSLMNKFKKKVIRLVAENLPNEQIDGLKKMFHDMDRDNNGALTFEELKDGLTSIGDQPVADPDVQMFMEAADLDHNGMLNCEEFMTIVVHLKKINNEEQLRKAFHHFDKNHNGYIEFDELKECLFDGNMDPHKEKMVHEIIVDADLDKDGRISYQEFSAMMTTGMDWKMASRQYSRAMLNAISMKMFKDHSVSSIT</sequence>
<dbReference type="PANTHER" id="PTHR48007">
    <property type="entry name" value="LEUCINE-RICH REPEAT RECEPTOR-LIKE PROTEIN KINASE PXC1"/>
    <property type="match status" value="1"/>
</dbReference>
<keyword evidence="5" id="KW-0597">Phosphoprotein</keyword>
<comment type="catalytic activity">
    <reaction evidence="21">
        <text>L-threonyl-[protein] + ATP = O-phospho-L-threonyl-[protein] + ADP + H(+)</text>
        <dbReference type="Rhea" id="RHEA:46608"/>
        <dbReference type="Rhea" id="RHEA-COMP:11060"/>
        <dbReference type="Rhea" id="RHEA-COMP:11605"/>
        <dbReference type="ChEBI" id="CHEBI:15378"/>
        <dbReference type="ChEBI" id="CHEBI:30013"/>
        <dbReference type="ChEBI" id="CHEBI:30616"/>
        <dbReference type="ChEBI" id="CHEBI:61977"/>
        <dbReference type="ChEBI" id="CHEBI:456216"/>
        <dbReference type="EC" id="2.7.11.1"/>
    </reaction>
</comment>
<feature type="domain" description="EF-hand" evidence="26">
    <location>
        <begin position="1287"/>
        <end position="1322"/>
    </location>
</feature>
<feature type="transmembrane region" description="Helical" evidence="24">
    <location>
        <begin position="524"/>
        <end position="549"/>
    </location>
</feature>
<dbReference type="FunFam" id="3.80.10.10:FF:000275">
    <property type="entry name" value="Leucine-rich repeat receptor-like protein kinase"/>
    <property type="match status" value="1"/>
</dbReference>
<feature type="transmembrane region" description="Helical" evidence="24">
    <location>
        <begin position="1110"/>
        <end position="1129"/>
    </location>
</feature>
<evidence type="ECO:0000256" key="23">
    <source>
        <dbReference type="PROSITE-ProRule" id="PRU10141"/>
    </source>
</evidence>
<feature type="binding site" evidence="23">
    <location>
        <position position="970"/>
    </location>
    <ligand>
        <name>ATP</name>
        <dbReference type="ChEBI" id="CHEBI:30616"/>
    </ligand>
</feature>
<dbReference type="EC" id="2.7.11.1" evidence="3"/>
<dbReference type="CDD" id="cd00051">
    <property type="entry name" value="EFh"/>
    <property type="match status" value="2"/>
</dbReference>
<keyword evidence="8 24" id="KW-0812">Transmembrane</keyword>
<dbReference type="InterPro" id="IPR013210">
    <property type="entry name" value="LRR_N_plant-typ"/>
</dbReference>
<accession>A0AAD5D844</accession>
<comment type="catalytic activity">
    <reaction evidence="22">
        <text>L-seryl-[protein] + ATP = O-phospho-L-seryl-[protein] + ADP + H(+)</text>
        <dbReference type="Rhea" id="RHEA:17989"/>
        <dbReference type="Rhea" id="RHEA-COMP:9863"/>
        <dbReference type="Rhea" id="RHEA-COMP:11604"/>
        <dbReference type="ChEBI" id="CHEBI:15378"/>
        <dbReference type="ChEBI" id="CHEBI:29999"/>
        <dbReference type="ChEBI" id="CHEBI:30616"/>
        <dbReference type="ChEBI" id="CHEBI:83421"/>
        <dbReference type="ChEBI" id="CHEBI:456216"/>
        <dbReference type="EC" id="2.7.11.1"/>
    </reaction>
</comment>
<dbReference type="InterPro" id="IPR032675">
    <property type="entry name" value="LRR_dom_sf"/>
</dbReference>
<dbReference type="Proteomes" id="UP001206925">
    <property type="component" value="Unassembled WGS sequence"/>
</dbReference>
<dbReference type="InterPro" id="IPR000719">
    <property type="entry name" value="Prot_kinase_dom"/>
</dbReference>
<dbReference type="Pfam" id="PF23598">
    <property type="entry name" value="LRR_14"/>
    <property type="match status" value="1"/>
</dbReference>
<dbReference type="Pfam" id="PF00069">
    <property type="entry name" value="Pkinase"/>
    <property type="match status" value="3"/>
</dbReference>
<evidence type="ECO:0000256" key="16">
    <source>
        <dbReference type="ARBA" id="ARBA00022989"/>
    </source>
</evidence>
<keyword evidence="14" id="KW-0106">Calcium</keyword>
<dbReference type="GO" id="GO:0005509">
    <property type="term" value="F:calcium ion binding"/>
    <property type="evidence" value="ECO:0007669"/>
    <property type="project" value="InterPro"/>
</dbReference>
<feature type="non-terminal residue" evidence="27">
    <location>
        <position position="1"/>
    </location>
</feature>
<dbReference type="InterPro" id="IPR055414">
    <property type="entry name" value="LRR_R13L4/SHOC2-like"/>
</dbReference>
<evidence type="ECO:0000256" key="17">
    <source>
        <dbReference type="ARBA" id="ARBA00023136"/>
    </source>
</evidence>
<keyword evidence="12 23" id="KW-0547">Nucleotide-binding</keyword>
<evidence type="ECO:0000256" key="24">
    <source>
        <dbReference type="SAM" id="Phobius"/>
    </source>
</evidence>
<dbReference type="GO" id="GO:0004674">
    <property type="term" value="F:protein serine/threonine kinase activity"/>
    <property type="evidence" value="ECO:0007669"/>
    <property type="project" value="UniProtKB-KW"/>
</dbReference>
<dbReference type="GO" id="GO:0051707">
    <property type="term" value="P:response to other organism"/>
    <property type="evidence" value="ECO:0007669"/>
    <property type="project" value="UniProtKB-ARBA"/>
</dbReference>
<evidence type="ECO:0000256" key="2">
    <source>
        <dbReference type="ARBA" id="ARBA00009592"/>
    </source>
</evidence>
<keyword evidence="16 24" id="KW-1133">Transmembrane helix</keyword>
<keyword evidence="10" id="KW-0732">Signal</keyword>
<keyword evidence="13" id="KW-0418">Kinase</keyword>
<evidence type="ECO:0000256" key="13">
    <source>
        <dbReference type="ARBA" id="ARBA00022777"/>
    </source>
</evidence>
<evidence type="ECO:0000256" key="19">
    <source>
        <dbReference type="ARBA" id="ARBA00023180"/>
    </source>
</evidence>
<dbReference type="PROSITE" id="PS00018">
    <property type="entry name" value="EF_HAND_1"/>
    <property type="match status" value="4"/>
</dbReference>
<evidence type="ECO:0000256" key="3">
    <source>
        <dbReference type="ARBA" id="ARBA00012513"/>
    </source>
</evidence>
<dbReference type="Gene3D" id="1.10.238.10">
    <property type="entry name" value="EF-hand"/>
    <property type="match status" value="1"/>
</dbReference>
<keyword evidence="17 24" id="KW-0472">Membrane</keyword>
<dbReference type="InterPro" id="IPR011992">
    <property type="entry name" value="EF-hand-dom_pair"/>
</dbReference>
<dbReference type="Pfam" id="PF13499">
    <property type="entry name" value="EF-hand_7"/>
    <property type="match status" value="2"/>
</dbReference>
<comment type="similarity">
    <text evidence="20">Belongs to the protein kinase superfamily. Ser/Thr protein kinase family. CDPK subfamily.</text>
</comment>
<keyword evidence="7" id="KW-0808">Transferase</keyword>
<dbReference type="SMART" id="SM00054">
    <property type="entry name" value="EFh"/>
    <property type="match status" value="4"/>
</dbReference>
<dbReference type="FunFam" id="1.10.510.10:FF:000267">
    <property type="entry name" value="probable LRR receptor-like serine/threonine-protein kinase IRK"/>
    <property type="match status" value="1"/>
</dbReference>
<evidence type="ECO:0000256" key="7">
    <source>
        <dbReference type="ARBA" id="ARBA00022679"/>
    </source>
</evidence>
<dbReference type="SMART" id="SM00369">
    <property type="entry name" value="LRR_TYP"/>
    <property type="match status" value="8"/>
</dbReference>
<dbReference type="InterPro" id="IPR046959">
    <property type="entry name" value="PRK1-6/SRF4-like"/>
</dbReference>
<evidence type="ECO:0000256" key="11">
    <source>
        <dbReference type="ARBA" id="ARBA00022737"/>
    </source>
</evidence>
<dbReference type="Pfam" id="PF00560">
    <property type="entry name" value="LRR_1"/>
    <property type="match status" value="4"/>
</dbReference>
<organism evidence="27 28">
    <name type="scientific">Ambrosia artemisiifolia</name>
    <name type="common">Common ragweed</name>
    <dbReference type="NCBI Taxonomy" id="4212"/>
    <lineage>
        <taxon>Eukaryota</taxon>
        <taxon>Viridiplantae</taxon>
        <taxon>Streptophyta</taxon>
        <taxon>Embryophyta</taxon>
        <taxon>Tracheophyta</taxon>
        <taxon>Spermatophyta</taxon>
        <taxon>Magnoliopsida</taxon>
        <taxon>eudicotyledons</taxon>
        <taxon>Gunneridae</taxon>
        <taxon>Pentapetalae</taxon>
        <taxon>asterids</taxon>
        <taxon>campanulids</taxon>
        <taxon>Asterales</taxon>
        <taxon>Asteraceae</taxon>
        <taxon>Asteroideae</taxon>
        <taxon>Heliantheae alliance</taxon>
        <taxon>Heliantheae</taxon>
        <taxon>Ambrosia</taxon>
    </lineage>
</organism>
<evidence type="ECO:0000256" key="18">
    <source>
        <dbReference type="ARBA" id="ARBA00023170"/>
    </source>
</evidence>
<keyword evidence="28" id="KW-1185">Reference proteome</keyword>
<keyword evidence="11" id="KW-0677">Repeat</keyword>
<evidence type="ECO:0000256" key="15">
    <source>
        <dbReference type="ARBA" id="ARBA00022840"/>
    </source>
</evidence>
<evidence type="ECO:0000256" key="21">
    <source>
        <dbReference type="ARBA" id="ARBA00047899"/>
    </source>
</evidence>
<evidence type="ECO:0000256" key="14">
    <source>
        <dbReference type="ARBA" id="ARBA00022837"/>
    </source>
</evidence>
<evidence type="ECO:0000256" key="4">
    <source>
        <dbReference type="ARBA" id="ARBA00022527"/>
    </source>
</evidence>
<name>A0AAD5D844_AMBAR</name>
<comment type="subcellular location">
    <subcellularLocation>
        <location evidence="1">Membrane</location>
        <topology evidence="1">Single-pass type I membrane protein</topology>
    </subcellularLocation>
</comment>
<reference evidence="27" key="1">
    <citation type="submission" date="2022-06" db="EMBL/GenBank/DDBJ databases">
        <title>Uncovering the hologenomic basis of an extraordinary plant invasion.</title>
        <authorList>
            <person name="Bieker V.C."/>
            <person name="Martin M.D."/>
            <person name="Gilbert T."/>
            <person name="Hodgins K."/>
            <person name="Battlay P."/>
            <person name="Petersen B."/>
            <person name="Wilson J."/>
        </authorList>
    </citation>
    <scope>NUCLEOTIDE SEQUENCE</scope>
    <source>
        <strain evidence="27">AA19_3_7</strain>
        <tissue evidence="27">Leaf</tissue>
    </source>
</reference>
<comment type="similarity">
    <text evidence="2">Belongs to the RLP family.</text>
</comment>
<dbReference type="PROSITE" id="PS50011">
    <property type="entry name" value="PROTEIN_KINASE_DOM"/>
    <property type="match status" value="2"/>
</dbReference>
<dbReference type="FunFam" id="3.30.200.20:FF:000004">
    <property type="entry name" value="Calcium-dependent protein kinase 1"/>
    <property type="match status" value="1"/>
</dbReference>
<dbReference type="InterPro" id="IPR017441">
    <property type="entry name" value="Protein_kinase_ATP_BS"/>
</dbReference>
<protein>
    <recommendedName>
        <fullName evidence="3">non-specific serine/threonine protein kinase</fullName>
        <ecNumber evidence="3">2.7.11.1</ecNumber>
    </recommendedName>
</protein>
<dbReference type="PROSITE" id="PS00107">
    <property type="entry name" value="PROTEIN_KINASE_ATP"/>
    <property type="match status" value="1"/>
</dbReference>
<feature type="domain" description="EF-hand" evidence="26">
    <location>
        <begin position="1214"/>
        <end position="1249"/>
    </location>
</feature>
<dbReference type="InterPro" id="IPR018247">
    <property type="entry name" value="EF_Hand_1_Ca_BS"/>
</dbReference>
<keyword evidence="19" id="KW-0325">Glycoprotein</keyword>
<dbReference type="GO" id="GO:0005524">
    <property type="term" value="F:ATP binding"/>
    <property type="evidence" value="ECO:0007669"/>
    <property type="project" value="UniProtKB-UniRule"/>
</dbReference>
<evidence type="ECO:0000256" key="12">
    <source>
        <dbReference type="ARBA" id="ARBA00022741"/>
    </source>
</evidence>
<evidence type="ECO:0000256" key="9">
    <source>
        <dbReference type="ARBA" id="ARBA00022723"/>
    </source>
</evidence>
<feature type="domain" description="Protein kinase" evidence="25">
    <location>
        <begin position="603"/>
        <end position="884"/>
    </location>
</feature>
<dbReference type="EMBL" id="JAMZMK010005226">
    <property type="protein sequence ID" value="KAI7753876.1"/>
    <property type="molecule type" value="Genomic_DNA"/>
</dbReference>
<dbReference type="SUPFAM" id="SSF56112">
    <property type="entry name" value="Protein kinase-like (PK-like)"/>
    <property type="match status" value="2"/>
</dbReference>
<dbReference type="SUPFAM" id="SSF47473">
    <property type="entry name" value="EF-hand"/>
    <property type="match status" value="1"/>
</dbReference>
<evidence type="ECO:0000259" key="26">
    <source>
        <dbReference type="PROSITE" id="PS50222"/>
    </source>
</evidence>
<comment type="caution">
    <text evidence="27">The sequence shown here is derived from an EMBL/GenBank/DDBJ whole genome shotgun (WGS) entry which is preliminary data.</text>
</comment>
<dbReference type="Gene3D" id="1.10.510.10">
    <property type="entry name" value="Transferase(Phosphotransferase) domain 1"/>
    <property type="match status" value="2"/>
</dbReference>
<dbReference type="InterPro" id="IPR003591">
    <property type="entry name" value="Leu-rich_rpt_typical-subtyp"/>
</dbReference>
<dbReference type="InterPro" id="IPR011009">
    <property type="entry name" value="Kinase-like_dom_sf"/>
</dbReference>
<evidence type="ECO:0000256" key="1">
    <source>
        <dbReference type="ARBA" id="ARBA00004479"/>
    </source>
</evidence>
<dbReference type="GO" id="GO:0016020">
    <property type="term" value="C:membrane"/>
    <property type="evidence" value="ECO:0007669"/>
    <property type="project" value="UniProtKB-SubCell"/>
</dbReference>
<evidence type="ECO:0000259" key="25">
    <source>
        <dbReference type="PROSITE" id="PS50011"/>
    </source>
</evidence>
<dbReference type="InterPro" id="IPR001611">
    <property type="entry name" value="Leu-rich_rpt"/>
</dbReference>
<keyword evidence="4" id="KW-0723">Serine/threonine-protein kinase</keyword>
<dbReference type="PROSITE" id="PS51450">
    <property type="entry name" value="LRR"/>
    <property type="match status" value="2"/>
</dbReference>
<evidence type="ECO:0000256" key="10">
    <source>
        <dbReference type="ARBA" id="ARBA00022729"/>
    </source>
</evidence>
<dbReference type="Pfam" id="PF13855">
    <property type="entry name" value="LRR_8"/>
    <property type="match status" value="1"/>
</dbReference>
<dbReference type="SUPFAM" id="SSF52058">
    <property type="entry name" value="L domain-like"/>
    <property type="match status" value="2"/>
</dbReference>
<evidence type="ECO:0000256" key="8">
    <source>
        <dbReference type="ARBA" id="ARBA00022692"/>
    </source>
</evidence>
<dbReference type="InterPro" id="IPR002048">
    <property type="entry name" value="EF_hand_dom"/>
</dbReference>
<evidence type="ECO:0000256" key="22">
    <source>
        <dbReference type="ARBA" id="ARBA00048679"/>
    </source>
</evidence>
<dbReference type="Pfam" id="PF08263">
    <property type="entry name" value="LRRNT_2"/>
    <property type="match status" value="1"/>
</dbReference>
<feature type="domain" description="EF-hand" evidence="26">
    <location>
        <begin position="1250"/>
        <end position="1285"/>
    </location>
</feature>
<proteinExistence type="inferred from homology"/>
<dbReference type="PANTHER" id="PTHR48007:SF76">
    <property type="entry name" value="OS03G0145102 PROTEIN"/>
    <property type="match status" value="1"/>
</dbReference>
<dbReference type="PROSITE" id="PS50222">
    <property type="entry name" value="EF_HAND_2"/>
    <property type="match status" value="4"/>
</dbReference>
<keyword evidence="18" id="KW-0675">Receptor</keyword>